<protein>
    <submittedName>
        <fullName evidence="7">Uncharacterized membrane protein, DUF373 family</fullName>
    </submittedName>
</protein>
<evidence type="ECO:0000313" key="7">
    <source>
        <dbReference type="EMBL" id="SFG80214.1"/>
    </source>
</evidence>
<dbReference type="RefSeq" id="WP_090729703.1">
    <property type="nucleotide sequence ID" value="NZ_FOOU01000014.1"/>
</dbReference>
<accession>A0A1I2USS5</accession>
<feature type="transmembrane region" description="Helical" evidence="6">
    <location>
        <begin position="69"/>
        <end position="89"/>
    </location>
</feature>
<keyword evidence="2" id="KW-1003">Cell membrane</keyword>
<dbReference type="Proteomes" id="UP000198623">
    <property type="component" value="Unassembled WGS sequence"/>
</dbReference>
<keyword evidence="8" id="KW-1185">Reference proteome</keyword>
<dbReference type="Pfam" id="PF06146">
    <property type="entry name" value="PsiE"/>
    <property type="match status" value="1"/>
</dbReference>
<comment type="subcellular location">
    <subcellularLocation>
        <location evidence="1">Cell membrane</location>
        <topology evidence="1">Multi-pass membrane protein</topology>
    </subcellularLocation>
</comment>
<dbReference type="InterPro" id="IPR020948">
    <property type="entry name" value="P_starv_induced_PsiE-like"/>
</dbReference>
<name>A0A1I2USS5_9GAMM</name>
<dbReference type="OrthoDB" id="598027at2"/>
<feature type="transmembrane region" description="Helical" evidence="6">
    <location>
        <begin position="96"/>
        <end position="112"/>
    </location>
</feature>
<proteinExistence type="predicted"/>
<evidence type="ECO:0000313" key="8">
    <source>
        <dbReference type="Proteomes" id="UP000198623"/>
    </source>
</evidence>
<feature type="transmembrane region" description="Helical" evidence="6">
    <location>
        <begin position="28"/>
        <end position="49"/>
    </location>
</feature>
<evidence type="ECO:0000256" key="2">
    <source>
        <dbReference type="ARBA" id="ARBA00022475"/>
    </source>
</evidence>
<dbReference type="AlphaFoldDB" id="A0A1I2USS5"/>
<dbReference type="EMBL" id="FOOU01000014">
    <property type="protein sequence ID" value="SFG80214.1"/>
    <property type="molecule type" value="Genomic_DNA"/>
</dbReference>
<keyword evidence="3 6" id="KW-0812">Transmembrane</keyword>
<evidence type="ECO:0000256" key="4">
    <source>
        <dbReference type="ARBA" id="ARBA00022989"/>
    </source>
</evidence>
<reference evidence="8" key="1">
    <citation type="submission" date="2016-10" db="EMBL/GenBank/DDBJ databases">
        <authorList>
            <person name="Varghese N."/>
            <person name="Submissions S."/>
        </authorList>
    </citation>
    <scope>NUCLEOTIDE SEQUENCE [LARGE SCALE GENOMIC DNA]</scope>
    <source>
        <strain evidence="8">CGMCC 1.10971</strain>
    </source>
</reference>
<keyword evidence="4 6" id="KW-1133">Transmembrane helix</keyword>
<organism evidence="7 8">
    <name type="scientific">Neptunomonas qingdaonensis</name>
    <dbReference type="NCBI Taxonomy" id="1045558"/>
    <lineage>
        <taxon>Bacteria</taxon>
        <taxon>Pseudomonadati</taxon>
        <taxon>Pseudomonadota</taxon>
        <taxon>Gammaproteobacteria</taxon>
        <taxon>Oceanospirillales</taxon>
        <taxon>Oceanospirillaceae</taxon>
        <taxon>Neptunomonas</taxon>
    </lineage>
</organism>
<gene>
    <name evidence="7" type="ORF">SAMN05216175_11431</name>
</gene>
<sequence>MKHEEISEDHSDPLIKALHRAIRVGIKLLAVLMVFVIFWSIADVVLVLYNKLASPPFFLLDINDILETFAAFLVVLIGIEIFINIRLYLGSNTFPVELVIATALMAIARKVIVLDLKLVTSEQIVGLGFVTLALGVAYWLVKHINNQVSNNQNQDHTLD</sequence>
<dbReference type="GO" id="GO:0005886">
    <property type="term" value="C:plasma membrane"/>
    <property type="evidence" value="ECO:0007669"/>
    <property type="project" value="UniProtKB-SubCell"/>
</dbReference>
<evidence type="ECO:0000256" key="6">
    <source>
        <dbReference type="SAM" id="Phobius"/>
    </source>
</evidence>
<keyword evidence="5 6" id="KW-0472">Membrane</keyword>
<evidence type="ECO:0000256" key="1">
    <source>
        <dbReference type="ARBA" id="ARBA00004651"/>
    </source>
</evidence>
<feature type="transmembrane region" description="Helical" evidence="6">
    <location>
        <begin position="124"/>
        <end position="141"/>
    </location>
</feature>
<dbReference type="STRING" id="1045558.SAMN05216175_11431"/>
<evidence type="ECO:0000256" key="5">
    <source>
        <dbReference type="ARBA" id="ARBA00023136"/>
    </source>
</evidence>
<evidence type="ECO:0000256" key="3">
    <source>
        <dbReference type="ARBA" id="ARBA00022692"/>
    </source>
</evidence>